<dbReference type="PROSITE" id="PS50887">
    <property type="entry name" value="GGDEF"/>
    <property type="match status" value="1"/>
</dbReference>
<dbReference type="EC" id="2.7.7.65" evidence="1"/>
<dbReference type="CDD" id="cd01949">
    <property type="entry name" value="GGDEF"/>
    <property type="match status" value="1"/>
</dbReference>
<feature type="domain" description="GGDEF" evidence="3">
    <location>
        <begin position="169"/>
        <end position="301"/>
    </location>
</feature>
<sequence>MKKQVGQDMYGFSRIEVQGALHHLDLAIERHQQWYESIVKVLVCRLPFDPVETSDDAHRCCEFGQWYYAEESRELKERPGFLSLETEHERMHRIASRLLRGMDKGQAVQVEEYEAFARSLTDLHAQFQTLKREMERAIGNLDPLTGAYNRISMLTWLREQQELVRRSILACGLAMIDLDHFKSVNDRYGHPAGDQVLMHASSYLIEHVRPYDRVFRYGGEEFLLCIPDADLGTCHALVDRLREGLANAPVIIQGRPLHCRVSCGVAQLQADLPVEQVIGRADQAMYAAKKAGRNCTRTWETGMLQA</sequence>
<dbReference type="PANTHER" id="PTHR45138">
    <property type="entry name" value="REGULATORY COMPONENTS OF SENSORY TRANSDUCTION SYSTEM"/>
    <property type="match status" value="1"/>
</dbReference>
<evidence type="ECO:0000259" key="3">
    <source>
        <dbReference type="PROSITE" id="PS50887"/>
    </source>
</evidence>
<dbReference type="PANTHER" id="PTHR45138:SF9">
    <property type="entry name" value="DIGUANYLATE CYCLASE DGCM-RELATED"/>
    <property type="match status" value="1"/>
</dbReference>
<dbReference type="InterPro" id="IPR043128">
    <property type="entry name" value="Rev_trsase/Diguanyl_cyclase"/>
</dbReference>
<dbReference type="Pfam" id="PF00990">
    <property type="entry name" value="GGDEF"/>
    <property type="match status" value="1"/>
</dbReference>
<dbReference type="Gene3D" id="3.30.70.270">
    <property type="match status" value="1"/>
</dbReference>
<evidence type="ECO:0000313" key="4">
    <source>
        <dbReference type="EMBL" id="GLH70465.1"/>
    </source>
</evidence>
<dbReference type="InterPro" id="IPR000160">
    <property type="entry name" value="GGDEF_dom"/>
</dbReference>
<name>A0ABQ5Q6T7_9BACT</name>
<organism evidence="4 5">
    <name type="scientific">Geothrix rubra</name>
    <dbReference type="NCBI Taxonomy" id="2927977"/>
    <lineage>
        <taxon>Bacteria</taxon>
        <taxon>Pseudomonadati</taxon>
        <taxon>Acidobacteriota</taxon>
        <taxon>Holophagae</taxon>
        <taxon>Holophagales</taxon>
        <taxon>Holophagaceae</taxon>
        <taxon>Geothrix</taxon>
    </lineage>
</organism>
<evidence type="ECO:0000313" key="5">
    <source>
        <dbReference type="Proteomes" id="UP001165089"/>
    </source>
</evidence>
<comment type="catalytic activity">
    <reaction evidence="2">
        <text>2 GTP = 3',3'-c-di-GMP + 2 diphosphate</text>
        <dbReference type="Rhea" id="RHEA:24898"/>
        <dbReference type="ChEBI" id="CHEBI:33019"/>
        <dbReference type="ChEBI" id="CHEBI:37565"/>
        <dbReference type="ChEBI" id="CHEBI:58805"/>
        <dbReference type="EC" id="2.7.7.65"/>
    </reaction>
</comment>
<dbReference type="InterPro" id="IPR025991">
    <property type="entry name" value="Chemoreceptor_zinc-bind_dom"/>
</dbReference>
<accession>A0ABQ5Q6T7</accession>
<dbReference type="NCBIfam" id="TIGR00254">
    <property type="entry name" value="GGDEF"/>
    <property type="match status" value="1"/>
</dbReference>
<comment type="caution">
    <text evidence="4">The sequence shown here is derived from an EMBL/GenBank/DDBJ whole genome shotgun (WGS) entry which is preliminary data.</text>
</comment>
<evidence type="ECO:0000256" key="1">
    <source>
        <dbReference type="ARBA" id="ARBA00012528"/>
    </source>
</evidence>
<dbReference type="Pfam" id="PF13682">
    <property type="entry name" value="CZB"/>
    <property type="match status" value="1"/>
</dbReference>
<dbReference type="SUPFAM" id="SSF55073">
    <property type="entry name" value="Nucleotide cyclase"/>
    <property type="match status" value="1"/>
</dbReference>
<dbReference type="InterPro" id="IPR050469">
    <property type="entry name" value="Diguanylate_Cyclase"/>
</dbReference>
<reference evidence="4 5" key="1">
    <citation type="journal article" date="2023" name="Antonie Van Leeuwenhoek">
        <title>Mesoterricola silvestris gen. nov., sp. nov., Mesoterricola sediminis sp. nov., Geothrix oryzae sp. nov., Geothrix edaphica sp. nov., Geothrix rubra sp. nov., and Geothrix limicola sp. nov., six novel members of Acidobacteriota isolated from soils.</title>
        <authorList>
            <person name="Itoh H."/>
            <person name="Sugisawa Y."/>
            <person name="Mise K."/>
            <person name="Xu Z."/>
            <person name="Kuniyasu M."/>
            <person name="Ushijima N."/>
            <person name="Kawano K."/>
            <person name="Kobayashi E."/>
            <person name="Shiratori Y."/>
            <person name="Masuda Y."/>
            <person name="Senoo K."/>
        </authorList>
    </citation>
    <scope>NUCLEOTIDE SEQUENCE [LARGE SCALE GENOMIC DNA]</scope>
    <source>
        <strain evidence="4 5">Red803</strain>
    </source>
</reference>
<dbReference type="SMART" id="SM00267">
    <property type="entry name" value="GGDEF"/>
    <property type="match status" value="1"/>
</dbReference>
<dbReference type="Gene3D" id="1.20.120.30">
    <property type="entry name" value="Aspartate receptor, ligand-binding domain"/>
    <property type="match status" value="1"/>
</dbReference>
<dbReference type="Proteomes" id="UP001165089">
    <property type="component" value="Unassembled WGS sequence"/>
</dbReference>
<dbReference type="EMBL" id="BSDD01000003">
    <property type="protein sequence ID" value="GLH70465.1"/>
    <property type="molecule type" value="Genomic_DNA"/>
</dbReference>
<dbReference type="NCBIfam" id="NF007380">
    <property type="entry name" value="PRK09894.1"/>
    <property type="match status" value="1"/>
</dbReference>
<proteinExistence type="predicted"/>
<protein>
    <recommendedName>
        <fullName evidence="1">diguanylate cyclase</fullName>
        <ecNumber evidence="1">2.7.7.65</ecNumber>
    </recommendedName>
</protein>
<gene>
    <name evidence="4" type="ORF">GETHPA_19980</name>
</gene>
<keyword evidence="5" id="KW-1185">Reference proteome</keyword>
<evidence type="ECO:0000256" key="2">
    <source>
        <dbReference type="ARBA" id="ARBA00034247"/>
    </source>
</evidence>
<dbReference type="InterPro" id="IPR029787">
    <property type="entry name" value="Nucleotide_cyclase"/>
</dbReference>